<dbReference type="SUPFAM" id="SSF56112">
    <property type="entry name" value="Protein kinase-like (PK-like)"/>
    <property type="match status" value="1"/>
</dbReference>
<dbReference type="OrthoDB" id="848413at2759"/>
<dbReference type="Proteomes" id="UP000027138">
    <property type="component" value="Unassembled WGS sequence"/>
</dbReference>
<evidence type="ECO:0000313" key="7">
    <source>
        <dbReference type="Proteomes" id="UP000027138"/>
    </source>
</evidence>
<evidence type="ECO:0000256" key="4">
    <source>
        <dbReference type="ARBA" id="ARBA00022840"/>
    </source>
</evidence>
<dbReference type="GO" id="GO:0005524">
    <property type="term" value="F:ATP binding"/>
    <property type="evidence" value="ECO:0007669"/>
    <property type="project" value="UniProtKB-KW"/>
</dbReference>
<reference evidence="6 7" key="1">
    <citation type="journal article" date="2014" name="PLoS ONE">
        <title>Global Analysis of Gene Expression Profiles in Physic Nut (Jatropha curcas L.) Seedlings Exposed to Salt Stress.</title>
        <authorList>
            <person name="Zhang L."/>
            <person name="Zhang C."/>
            <person name="Wu P."/>
            <person name="Chen Y."/>
            <person name="Li M."/>
            <person name="Jiang H."/>
            <person name="Wu G."/>
        </authorList>
    </citation>
    <scope>NUCLEOTIDE SEQUENCE [LARGE SCALE GENOMIC DNA]</scope>
    <source>
        <strain evidence="7">cv. GZQX0401</strain>
        <tissue evidence="6">Young leaves</tissue>
    </source>
</reference>
<feature type="domain" description="Protein kinase" evidence="5">
    <location>
        <begin position="16"/>
        <end position="207"/>
    </location>
</feature>
<sequence length="207" mass="23415">MQSFTVKQIIDATQKFSPKTKIGDGRLGIIYKAQLQKDLIVAVKKLFPQSKTVEEIRAEIMALSELENPNLVELLDCYSKRGLHLLIYEYMDNGSLEKVLFDFGLAKLYEDDDPFMLAKAGITRKYMAPEYASQGKITVKADVYSFGILPLEIVSGIRIDKNLGNDEDTIYLLEKGQKTVEDIRTLLETRASQVSRNRDMDPSPSLI</sequence>
<keyword evidence="2" id="KW-0547">Nucleotide-binding</keyword>
<keyword evidence="3" id="KW-0418">Kinase</keyword>
<dbReference type="PROSITE" id="PS50011">
    <property type="entry name" value="PROTEIN_KINASE_DOM"/>
    <property type="match status" value="1"/>
</dbReference>
<dbReference type="GO" id="GO:0004672">
    <property type="term" value="F:protein kinase activity"/>
    <property type="evidence" value="ECO:0007669"/>
    <property type="project" value="InterPro"/>
</dbReference>
<name>A0A067JJ26_JATCU</name>
<dbReference type="InterPro" id="IPR001245">
    <property type="entry name" value="Ser-Thr/Tyr_kinase_cat_dom"/>
</dbReference>
<dbReference type="PANTHER" id="PTHR47973">
    <property type="entry name" value="CYSTEINE-RICH RECEPTOR-LIKE PROTEIN KINASE 3"/>
    <property type="match status" value="1"/>
</dbReference>
<evidence type="ECO:0000256" key="1">
    <source>
        <dbReference type="ARBA" id="ARBA00022679"/>
    </source>
</evidence>
<dbReference type="InterPro" id="IPR052059">
    <property type="entry name" value="CR_Ser/Thr_kinase"/>
</dbReference>
<evidence type="ECO:0000256" key="3">
    <source>
        <dbReference type="ARBA" id="ARBA00022777"/>
    </source>
</evidence>
<proteinExistence type="predicted"/>
<dbReference type="Gene3D" id="1.10.510.10">
    <property type="entry name" value="Transferase(Phosphotransferase) domain 1"/>
    <property type="match status" value="1"/>
</dbReference>
<evidence type="ECO:0000259" key="5">
    <source>
        <dbReference type="PROSITE" id="PS50011"/>
    </source>
</evidence>
<evidence type="ECO:0000313" key="6">
    <source>
        <dbReference type="EMBL" id="KDP23976.1"/>
    </source>
</evidence>
<dbReference type="EMBL" id="KK915158">
    <property type="protein sequence ID" value="KDP23976.1"/>
    <property type="molecule type" value="Genomic_DNA"/>
</dbReference>
<dbReference type="Gene3D" id="3.30.200.20">
    <property type="entry name" value="Phosphorylase Kinase, domain 1"/>
    <property type="match status" value="1"/>
</dbReference>
<protein>
    <recommendedName>
        <fullName evidence="5">Protein kinase domain-containing protein</fullName>
    </recommendedName>
</protein>
<organism evidence="6 7">
    <name type="scientific">Jatropha curcas</name>
    <name type="common">Barbados nut</name>
    <dbReference type="NCBI Taxonomy" id="180498"/>
    <lineage>
        <taxon>Eukaryota</taxon>
        <taxon>Viridiplantae</taxon>
        <taxon>Streptophyta</taxon>
        <taxon>Embryophyta</taxon>
        <taxon>Tracheophyta</taxon>
        <taxon>Spermatophyta</taxon>
        <taxon>Magnoliopsida</taxon>
        <taxon>eudicotyledons</taxon>
        <taxon>Gunneridae</taxon>
        <taxon>Pentapetalae</taxon>
        <taxon>rosids</taxon>
        <taxon>fabids</taxon>
        <taxon>Malpighiales</taxon>
        <taxon>Euphorbiaceae</taxon>
        <taxon>Crotonoideae</taxon>
        <taxon>Jatropheae</taxon>
        <taxon>Jatropha</taxon>
    </lineage>
</organism>
<gene>
    <name evidence="6" type="ORF">JCGZ_25364</name>
</gene>
<dbReference type="Pfam" id="PF07714">
    <property type="entry name" value="PK_Tyr_Ser-Thr"/>
    <property type="match status" value="2"/>
</dbReference>
<keyword evidence="4" id="KW-0067">ATP-binding</keyword>
<dbReference type="AlphaFoldDB" id="A0A067JJ26"/>
<dbReference type="InterPro" id="IPR011009">
    <property type="entry name" value="Kinase-like_dom_sf"/>
</dbReference>
<keyword evidence="1" id="KW-0808">Transferase</keyword>
<keyword evidence="7" id="KW-1185">Reference proteome</keyword>
<accession>A0A067JJ26</accession>
<dbReference type="InterPro" id="IPR000719">
    <property type="entry name" value="Prot_kinase_dom"/>
</dbReference>
<evidence type="ECO:0000256" key="2">
    <source>
        <dbReference type="ARBA" id="ARBA00022741"/>
    </source>
</evidence>